<dbReference type="CDD" id="cd03293">
    <property type="entry name" value="ABC_NrtD_SsuB_transporters"/>
    <property type="match status" value="1"/>
</dbReference>
<dbReference type="PANTHER" id="PTHR42788:SF13">
    <property type="entry name" value="ALIPHATIC SULFONATES IMPORT ATP-BINDING PROTEIN SSUB"/>
    <property type="match status" value="1"/>
</dbReference>
<dbReference type="GO" id="GO:0005524">
    <property type="term" value="F:ATP binding"/>
    <property type="evidence" value="ECO:0007669"/>
    <property type="project" value="UniProtKB-KW"/>
</dbReference>
<dbReference type="InterPro" id="IPR050166">
    <property type="entry name" value="ABC_transporter_ATP-bind"/>
</dbReference>
<accession>A0ABQ2WEY4</accession>
<reference evidence="7" key="1">
    <citation type="journal article" date="2019" name="Int. J. Syst. Evol. Microbiol.">
        <title>The Global Catalogue of Microorganisms (GCM) 10K type strain sequencing project: providing services to taxonomists for standard genome sequencing and annotation.</title>
        <authorList>
            <consortium name="The Broad Institute Genomics Platform"/>
            <consortium name="The Broad Institute Genome Sequencing Center for Infectious Disease"/>
            <person name="Wu L."/>
            <person name="Ma J."/>
        </authorList>
    </citation>
    <scope>NUCLEOTIDE SEQUENCE [LARGE SCALE GENOMIC DNA]</scope>
    <source>
        <strain evidence="7">KCTC 22157</strain>
    </source>
</reference>
<keyword evidence="7" id="KW-1185">Reference proteome</keyword>
<gene>
    <name evidence="6" type="ORF">GCM10007158_06200</name>
</gene>
<protein>
    <submittedName>
        <fullName evidence="6">Nitrate ABC transporter ATP-binding protein</fullName>
    </submittedName>
</protein>
<dbReference type="InterPro" id="IPR003593">
    <property type="entry name" value="AAA+_ATPase"/>
</dbReference>
<dbReference type="Gene3D" id="3.40.50.300">
    <property type="entry name" value="P-loop containing nucleotide triphosphate hydrolases"/>
    <property type="match status" value="1"/>
</dbReference>
<organism evidence="6 7">
    <name type="scientific">Halomonas johnsoniae</name>
    <dbReference type="NCBI Taxonomy" id="502832"/>
    <lineage>
        <taxon>Bacteria</taxon>
        <taxon>Pseudomonadati</taxon>
        <taxon>Pseudomonadota</taxon>
        <taxon>Gammaproteobacteria</taxon>
        <taxon>Oceanospirillales</taxon>
        <taxon>Halomonadaceae</taxon>
        <taxon>Halomonas</taxon>
    </lineage>
</organism>
<dbReference type="PROSITE" id="PS00211">
    <property type="entry name" value="ABC_TRANSPORTER_1"/>
    <property type="match status" value="1"/>
</dbReference>
<dbReference type="PANTHER" id="PTHR42788">
    <property type="entry name" value="TAURINE IMPORT ATP-BINDING PROTEIN-RELATED"/>
    <property type="match status" value="1"/>
</dbReference>
<keyword evidence="4 6" id="KW-0067">ATP-binding</keyword>
<comment type="caution">
    <text evidence="6">The sequence shown here is derived from an EMBL/GenBank/DDBJ whole genome shotgun (WGS) entry which is preliminary data.</text>
</comment>
<comment type="similarity">
    <text evidence="1">Belongs to the ABC transporter superfamily.</text>
</comment>
<dbReference type="SUPFAM" id="SSF52540">
    <property type="entry name" value="P-loop containing nucleoside triphosphate hydrolases"/>
    <property type="match status" value="1"/>
</dbReference>
<proteinExistence type="inferred from homology"/>
<evidence type="ECO:0000256" key="2">
    <source>
        <dbReference type="ARBA" id="ARBA00022448"/>
    </source>
</evidence>
<dbReference type="EMBL" id="BMXO01000001">
    <property type="protein sequence ID" value="GGW47871.1"/>
    <property type="molecule type" value="Genomic_DNA"/>
</dbReference>
<dbReference type="RefSeq" id="WP_081195264.1">
    <property type="nucleotide sequence ID" value="NZ_BMXO01000001.1"/>
</dbReference>
<keyword evidence="3" id="KW-0547">Nucleotide-binding</keyword>
<evidence type="ECO:0000313" key="6">
    <source>
        <dbReference type="EMBL" id="GGW47871.1"/>
    </source>
</evidence>
<evidence type="ECO:0000256" key="4">
    <source>
        <dbReference type="ARBA" id="ARBA00022840"/>
    </source>
</evidence>
<evidence type="ECO:0000313" key="7">
    <source>
        <dbReference type="Proteomes" id="UP000647585"/>
    </source>
</evidence>
<feature type="domain" description="ABC transporter" evidence="5">
    <location>
        <begin position="27"/>
        <end position="264"/>
    </location>
</feature>
<dbReference type="InterPro" id="IPR017871">
    <property type="entry name" value="ABC_transporter-like_CS"/>
</dbReference>
<dbReference type="InterPro" id="IPR003439">
    <property type="entry name" value="ABC_transporter-like_ATP-bd"/>
</dbReference>
<name>A0ABQ2WEY4_9GAMM</name>
<dbReference type="InterPro" id="IPR027417">
    <property type="entry name" value="P-loop_NTPase"/>
</dbReference>
<keyword evidence="2" id="KW-0813">Transport</keyword>
<dbReference type="Pfam" id="PF00005">
    <property type="entry name" value="ABC_tran"/>
    <property type="match status" value="1"/>
</dbReference>
<sequence length="285" mass="31644">MLTMSVGNQTTVTAEPQSEAGREAIKLEGAEVIYGRGKKMTQALAPTHLKVEQGEFVALVGPSGCGKSTILKLVSDLLAPSSGHVHVGGREVGAKRVGVGMAFQNPTMLPWLSVRDNVMLPLKIVPPFRSRYRQARKGEFRDRAEALLEKVGLKGFGDKQPWQLSGGMLQRASLCRALIHDPELLLLDEPFGALDQFTREELWGILQNLWLESQPTVLLVTHDLREAAYLGTRICVMSPRPGKIIDDQKVHLPRPRTIPMTYEQDFVQLTQQLRELITHTRPDAA</sequence>
<dbReference type="SMART" id="SM00382">
    <property type="entry name" value="AAA"/>
    <property type="match status" value="1"/>
</dbReference>
<dbReference type="PROSITE" id="PS50893">
    <property type="entry name" value="ABC_TRANSPORTER_2"/>
    <property type="match status" value="1"/>
</dbReference>
<dbReference type="Proteomes" id="UP000647585">
    <property type="component" value="Unassembled WGS sequence"/>
</dbReference>
<evidence type="ECO:0000256" key="3">
    <source>
        <dbReference type="ARBA" id="ARBA00022741"/>
    </source>
</evidence>
<evidence type="ECO:0000256" key="1">
    <source>
        <dbReference type="ARBA" id="ARBA00005417"/>
    </source>
</evidence>
<evidence type="ECO:0000259" key="5">
    <source>
        <dbReference type="PROSITE" id="PS50893"/>
    </source>
</evidence>